<keyword evidence="1" id="KW-1133">Transmembrane helix</keyword>
<gene>
    <name evidence="2" type="ORF">BD31_I1509</name>
</gene>
<evidence type="ECO:0000256" key="1">
    <source>
        <dbReference type="SAM" id="Phobius"/>
    </source>
</evidence>
<protein>
    <submittedName>
        <fullName evidence="2">Uncharacterized protein</fullName>
    </submittedName>
</protein>
<sequence length="156" mass="17503">MLDATKAEKVGLIILWIIVCAALSNPLAYLIIHDTSFVGGGEHENFSYVWITLISAFFGLLFGSYGIFKLIMYRVKKTGNTKEIGVILAFVIYIIFLAGLGAPVLWNALTSPDFQFTGSDVSFRWYTIKNLFYLSSIIILSIIFIVYGINKIRNKT</sequence>
<feature type="transmembrane region" description="Helical" evidence="1">
    <location>
        <begin position="131"/>
        <end position="149"/>
    </location>
</feature>
<dbReference type="AlphaFoldDB" id="I3D3M9"/>
<comment type="caution">
    <text evidence="2">The sequence shown here is derived from an EMBL/GenBank/DDBJ whole genome shotgun (WGS) entry which is preliminary data.</text>
</comment>
<proteinExistence type="predicted"/>
<evidence type="ECO:0000313" key="2">
    <source>
        <dbReference type="EMBL" id="EIJ66322.1"/>
    </source>
</evidence>
<accession>I3D3M9</accession>
<feature type="transmembrane region" description="Helical" evidence="1">
    <location>
        <begin position="84"/>
        <end position="106"/>
    </location>
</feature>
<name>I3D3M9_9ARCH</name>
<keyword evidence="3" id="KW-1185">Reference proteome</keyword>
<dbReference type="Proteomes" id="UP000003423">
    <property type="component" value="Unassembled WGS sequence"/>
</dbReference>
<keyword evidence="1" id="KW-0812">Transmembrane</keyword>
<keyword evidence="1" id="KW-0472">Membrane</keyword>
<dbReference type="EMBL" id="AEXL02000069">
    <property type="protein sequence ID" value="EIJ66322.1"/>
    <property type="molecule type" value="Genomic_DNA"/>
</dbReference>
<feature type="transmembrane region" description="Helical" evidence="1">
    <location>
        <begin position="12"/>
        <end position="32"/>
    </location>
</feature>
<dbReference type="PATRIC" id="fig|859350.6.peg.661"/>
<organism evidence="2 3">
    <name type="scientific">Candidatus Nitrosopumilus salarius BD31</name>
    <dbReference type="NCBI Taxonomy" id="859350"/>
    <lineage>
        <taxon>Archaea</taxon>
        <taxon>Nitrososphaerota</taxon>
        <taxon>Nitrososphaeria</taxon>
        <taxon>Nitrosopumilales</taxon>
        <taxon>Nitrosopumilaceae</taxon>
        <taxon>Nitrosopumilus</taxon>
    </lineage>
</organism>
<evidence type="ECO:0000313" key="3">
    <source>
        <dbReference type="Proteomes" id="UP000003423"/>
    </source>
</evidence>
<dbReference type="RefSeq" id="WP_008298404.1">
    <property type="nucleotide sequence ID" value="NZ_AEXL02000069.1"/>
</dbReference>
<feature type="transmembrane region" description="Helical" evidence="1">
    <location>
        <begin position="48"/>
        <end position="72"/>
    </location>
</feature>
<reference evidence="2 3" key="1">
    <citation type="journal article" date="2012" name="J. Bacteriol.">
        <title>Genome sequence of "Candidatus Nitrosopumilus salaria" BD31, an ammonia-oxidizing archaeon from the San Francisco Bay estuary.</title>
        <authorList>
            <person name="Mosier A.C."/>
            <person name="Allen E.E."/>
            <person name="Kim M."/>
            <person name="Ferriera S."/>
            <person name="Francis C.A."/>
        </authorList>
    </citation>
    <scope>NUCLEOTIDE SEQUENCE [LARGE SCALE GENOMIC DNA]</scope>
    <source>
        <strain evidence="2 3">BD31</strain>
    </source>
</reference>